<evidence type="ECO:0000259" key="1">
    <source>
        <dbReference type="PROSITE" id="PS50011"/>
    </source>
</evidence>
<evidence type="ECO:0000313" key="2">
    <source>
        <dbReference type="EMBL" id="MEA9436595.1"/>
    </source>
</evidence>
<dbReference type="EMBL" id="JAYGOJ010000060">
    <property type="protein sequence ID" value="MEA9436595.1"/>
    <property type="molecule type" value="Genomic_DNA"/>
</dbReference>
<dbReference type="SUPFAM" id="SSF56112">
    <property type="entry name" value="Protein kinase-like (PK-like)"/>
    <property type="match status" value="1"/>
</dbReference>
<evidence type="ECO:0000313" key="3">
    <source>
        <dbReference type="Proteomes" id="UP001304847"/>
    </source>
</evidence>
<organism evidence="2 3">
    <name type="scientific">Aeromonas caviae</name>
    <name type="common">Aeromonas punctata</name>
    <dbReference type="NCBI Taxonomy" id="648"/>
    <lineage>
        <taxon>Bacteria</taxon>
        <taxon>Pseudomonadati</taxon>
        <taxon>Pseudomonadota</taxon>
        <taxon>Gammaproteobacteria</taxon>
        <taxon>Aeromonadales</taxon>
        <taxon>Aeromonadaceae</taxon>
        <taxon>Aeromonas</taxon>
    </lineage>
</organism>
<comment type="caution">
    <text evidence="2">The sequence shown here is derived from an EMBL/GenBank/DDBJ whole genome shotgun (WGS) entry which is preliminary data.</text>
</comment>
<dbReference type="RefSeq" id="WP_323580690.1">
    <property type="nucleotide sequence ID" value="NZ_JAYGOJ010000060.1"/>
</dbReference>
<gene>
    <name evidence="2" type="ORF">VCX44_12400</name>
</gene>
<proteinExistence type="predicted"/>
<dbReference type="Proteomes" id="UP001304847">
    <property type="component" value="Unassembled WGS sequence"/>
</dbReference>
<name>A0ABU5W6X3_AERCA</name>
<keyword evidence="3" id="KW-1185">Reference proteome</keyword>
<dbReference type="Gene3D" id="1.10.510.10">
    <property type="entry name" value="Transferase(Phosphotransferase) domain 1"/>
    <property type="match status" value="1"/>
</dbReference>
<reference evidence="2 3" key="1">
    <citation type="submission" date="2023-12" db="EMBL/GenBank/DDBJ databases">
        <title>Characterization of antibiotic resistance in Aeromonas spp. in hospital effluent.</title>
        <authorList>
            <person name="Negoseki B.R.S."/>
            <person name="Krul D."/>
            <person name="Siqueira A.C."/>
            <person name="Almeida M."/>
            <person name="Mesa D."/>
            <person name="Conte D."/>
            <person name="Dalla-Costa L.M."/>
        </authorList>
    </citation>
    <scope>NUCLEOTIDE SEQUENCE [LARGE SCALE GENOMIC DNA]</scope>
    <source>
        <strain evidence="2 3">36v</strain>
    </source>
</reference>
<dbReference type="InterPro" id="IPR000719">
    <property type="entry name" value="Prot_kinase_dom"/>
</dbReference>
<dbReference type="InterPro" id="IPR011009">
    <property type="entry name" value="Kinase-like_dom_sf"/>
</dbReference>
<sequence length="369" mass="40941">MQTQGWLNQILGALDRPISGKQQARVALPTRVANREQGLHRQVFDATGRAVALGPLLASGGEGSVYPLAGRPDVLVKLYHPARLAQSGGRLQAKIEAASILRQRIPELSQLPLAWPQLAVFDSQGNWLGYAMRRAQGRPIRGFRNPALVRRDFPGLGRALLATALCDLIETVKVLHRHQICLGDINLDNFLLDMANGRFWLIDCDSFQLTLDNTRYPCPVGQESMIPPEHQGQDLASVRRTPESDTFSLTVLVFMVLMSGRHPFEHVGGSRVADNIRQGHFPYGQSIRPGSQGAVPLGPWYNWWSHLSYQLKTIFMQTFGVGVTQPAGRVPLSELATRLRQYGWSIHQGHLSDELWPAQAKVASPPHAR</sequence>
<protein>
    <recommendedName>
        <fullName evidence="1">Protein kinase domain-containing protein</fullName>
    </recommendedName>
</protein>
<feature type="domain" description="Protein kinase" evidence="1">
    <location>
        <begin position="51"/>
        <end position="345"/>
    </location>
</feature>
<accession>A0ABU5W6X3</accession>
<dbReference type="PROSITE" id="PS50011">
    <property type="entry name" value="PROTEIN_KINASE_DOM"/>
    <property type="match status" value="1"/>
</dbReference>